<dbReference type="EMBL" id="MCZF01000013">
    <property type="protein sequence ID" value="PMM65931.1"/>
    <property type="molecule type" value="Genomic_DNA"/>
</dbReference>
<organism evidence="2 3">
    <name type="scientific">Vibrio splendidus</name>
    <dbReference type="NCBI Taxonomy" id="29497"/>
    <lineage>
        <taxon>Bacteria</taxon>
        <taxon>Pseudomonadati</taxon>
        <taxon>Pseudomonadota</taxon>
        <taxon>Gammaproteobacteria</taxon>
        <taxon>Vibrionales</taxon>
        <taxon>Vibrionaceae</taxon>
        <taxon>Vibrio</taxon>
    </lineage>
</organism>
<dbReference type="GO" id="GO:0003677">
    <property type="term" value="F:DNA binding"/>
    <property type="evidence" value="ECO:0007669"/>
    <property type="project" value="InterPro"/>
</dbReference>
<dbReference type="AlphaFoldDB" id="A0A2N7JZE1"/>
<dbReference type="Proteomes" id="UP000235533">
    <property type="component" value="Unassembled WGS sequence"/>
</dbReference>
<dbReference type="InterPro" id="IPR011010">
    <property type="entry name" value="DNA_brk_join_enz"/>
</dbReference>
<proteinExistence type="predicted"/>
<dbReference type="Gene3D" id="1.10.443.10">
    <property type="entry name" value="Intergrase catalytic core"/>
    <property type="match status" value="1"/>
</dbReference>
<dbReference type="SUPFAM" id="SSF56349">
    <property type="entry name" value="DNA breaking-rejoining enzymes"/>
    <property type="match status" value="1"/>
</dbReference>
<reference evidence="3" key="1">
    <citation type="submission" date="2016-07" db="EMBL/GenBank/DDBJ databases">
        <title>Nontailed viruses are major unrecognized killers of bacteria in the ocean.</title>
        <authorList>
            <person name="Kauffman K."/>
            <person name="Hussain F."/>
            <person name="Yang J."/>
            <person name="Arevalo P."/>
            <person name="Brown J."/>
            <person name="Cutler M."/>
            <person name="Kelly L."/>
            <person name="Polz M.F."/>
        </authorList>
    </citation>
    <scope>NUCLEOTIDE SEQUENCE [LARGE SCALE GENOMIC DNA]</scope>
    <source>
        <strain evidence="3">10N.261.48.B5</strain>
    </source>
</reference>
<keyword evidence="1" id="KW-0233">DNA recombination</keyword>
<evidence type="ECO:0000256" key="1">
    <source>
        <dbReference type="ARBA" id="ARBA00023172"/>
    </source>
</evidence>
<comment type="caution">
    <text evidence="2">The sequence shown here is derived from an EMBL/GenBank/DDBJ whole genome shotgun (WGS) entry which is preliminary data.</text>
</comment>
<accession>A0A2N7JZE1</accession>
<gene>
    <name evidence="2" type="ORF">BCT54_16320</name>
</gene>
<sequence length="310" mass="36105">MGKQSPLTPKQKKQTKHYIRQFFNMHYNAIGKSKHEVNEDMIRGVVTFNHHLETTFRIMKTLNIRNIDNINSRRANQWLKSRKDKVCKKTLQNEKKVLERILAINKPGAKLKLPGGMKDRVWVNRAYQDKAILKVIERQHKRTQLSTKLCYLSGLRTKELYTLRRLDEMTPSVQRAWRDDLFRGLQGEKYVVTGKGGLLRAVMIPTHLAKELEGRRLDTPKEIKDRKVKILTHYDVSGGKAFSNSFSKLSKKVLGYSYGAHGLRYSYAQSRMELNTPGLSYEENKHIVSQELGHFRPDITDHYLTPELDK</sequence>
<dbReference type="InterPro" id="IPR013762">
    <property type="entry name" value="Integrase-like_cat_sf"/>
</dbReference>
<dbReference type="GO" id="GO:0006310">
    <property type="term" value="P:DNA recombination"/>
    <property type="evidence" value="ECO:0007669"/>
    <property type="project" value="UniProtKB-KW"/>
</dbReference>
<dbReference type="GO" id="GO:0015074">
    <property type="term" value="P:DNA integration"/>
    <property type="evidence" value="ECO:0007669"/>
    <property type="project" value="InterPro"/>
</dbReference>
<evidence type="ECO:0000313" key="2">
    <source>
        <dbReference type="EMBL" id="PMM65931.1"/>
    </source>
</evidence>
<evidence type="ECO:0000313" key="3">
    <source>
        <dbReference type="Proteomes" id="UP000235533"/>
    </source>
</evidence>
<protein>
    <submittedName>
        <fullName evidence="2">Uncharacterized protein</fullName>
    </submittedName>
</protein>
<name>A0A2N7JZE1_VIBSP</name>